<sequence>MQTPFHKKDAPSRALALLSATPQFGCGWIMLQFILWLVKVAAKYSAAWRQLSLGEALMLLEFDRRQSVDRLMSYLYLRDVLPFNKHGGP</sequence>
<protein>
    <submittedName>
        <fullName evidence="2">Uncharacterized protein</fullName>
    </submittedName>
</protein>
<reference evidence="2 3" key="1">
    <citation type="submission" date="2020-12" db="EMBL/GenBank/DDBJ databases">
        <title>Comparative genomic insights into the epidemiology and virulence of plant pathogenic Pseudomonads from Turkey.</title>
        <authorList>
            <person name="Dillon M."/>
            <person name="Ruiz-Bedoya T."/>
            <person name="Bendalovic-Torma C."/>
            <person name="Guttman K.M."/>
            <person name="Kwak H."/>
            <person name="Middleton M.A."/>
            <person name="Wang P.W."/>
            <person name="Horuz S."/>
            <person name="Aysan Y."/>
            <person name="Guttman D.S."/>
        </authorList>
    </citation>
    <scope>NUCLEOTIDE SEQUENCE [LARGE SCALE GENOMIC DNA]</scope>
    <source>
        <strain evidence="2 3">S5_IA_2b</strain>
    </source>
</reference>
<evidence type="ECO:0000256" key="1">
    <source>
        <dbReference type="SAM" id="Phobius"/>
    </source>
</evidence>
<feature type="transmembrane region" description="Helical" evidence="1">
    <location>
        <begin position="20"/>
        <end position="42"/>
    </location>
</feature>
<name>A0ABS0UN77_9PSED</name>
<keyword evidence="3" id="KW-1185">Reference proteome</keyword>
<dbReference type="Proteomes" id="UP000648914">
    <property type="component" value="Unassembled WGS sequence"/>
</dbReference>
<gene>
    <name evidence="2" type="ORF">YA0852_23410</name>
</gene>
<evidence type="ECO:0000313" key="3">
    <source>
        <dbReference type="Proteomes" id="UP000648914"/>
    </source>
</evidence>
<accession>A0ABS0UN77</accession>
<evidence type="ECO:0000313" key="2">
    <source>
        <dbReference type="EMBL" id="MBI6567044.1"/>
    </source>
</evidence>
<dbReference type="EMBL" id="JAEILG010000061">
    <property type="protein sequence ID" value="MBI6567044.1"/>
    <property type="molecule type" value="Genomic_DNA"/>
</dbReference>
<proteinExistence type="predicted"/>
<organism evidence="2 3">
    <name type="scientific">Pseudomonas synxantha</name>
    <dbReference type="NCBI Taxonomy" id="47883"/>
    <lineage>
        <taxon>Bacteria</taxon>
        <taxon>Pseudomonadati</taxon>
        <taxon>Pseudomonadota</taxon>
        <taxon>Gammaproteobacteria</taxon>
        <taxon>Pseudomonadales</taxon>
        <taxon>Pseudomonadaceae</taxon>
        <taxon>Pseudomonas</taxon>
    </lineage>
</organism>
<keyword evidence="1" id="KW-0812">Transmembrane</keyword>
<comment type="caution">
    <text evidence="2">The sequence shown here is derived from an EMBL/GenBank/DDBJ whole genome shotgun (WGS) entry which is preliminary data.</text>
</comment>
<keyword evidence="1" id="KW-0472">Membrane</keyword>
<dbReference type="RefSeq" id="WP_043156218.1">
    <property type="nucleotide sequence ID" value="NZ_JAEIKU010000114.1"/>
</dbReference>
<keyword evidence="1" id="KW-1133">Transmembrane helix</keyword>